<dbReference type="EMBL" id="GBRH01247035">
    <property type="protein sequence ID" value="JAD50860.1"/>
    <property type="molecule type" value="Transcribed_RNA"/>
</dbReference>
<proteinExistence type="predicted"/>
<protein>
    <submittedName>
        <fullName evidence="1">Uncharacterized protein</fullName>
    </submittedName>
</protein>
<name>A0A0A9APJ1_ARUDO</name>
<sequence>MPSLTKMATIFVADGRATRPQVSHLLPCWPAPPSPPQRHGGELVHSQDPRWEVLHGWDPWQEALDP</sequence>
<accession>A0A0A9APJ1</accession>
<evidence type="ECO:0000313" key="1">
    <source>
        <dbReference type="EMBL" id="JAD50860.1"/>
    </source>
</evidence>
<reference evidence="1" key="2">
    <citation type="journal article" date="2015" name="Data Brief">
        <title>Shoot transcriptome of the giant reed, Arundo donax.</title>
        <authorList>
            <person name="Barrero R.A."/>
            <person name="Guerrero F.D."/>
            <person name="Moolhuijzen P."/>
            <person name="Goolsby J.A."/>
            <person name="Tidwell J."/>
            <person name="Bellgard S.E."/>
            <person name="Bellgard M.I."/>
        </authorList>
    </citation>
    <scope>NUCLEOTIDE SEQUENCE</scope>
    <source>
        <tissue evidence="1">Shoot tissue taken approximately 20 cm above the soil surface</tissue>
    </source>
</reference>
<organism evidence="1">
    <name type="scientific">Arundo donax</name>
    <name type="common">Giant reed</name>
    <name type="synonym">Donax arundinaceus</name>
    <dbReference type="NCBI Taxonomy" id="35708"/>
    <lineage>
        <taxon>Eukaryota</taxon>
        <taxon>Viridiplantae</taxon>
        <taxon>Streptophyta</taxon>
        <taxon>Embryophyta</taxon>
        <taxon>Tracheophyta</taxon>
        <taxon>Spermatophyta</taxon>
        <taxon>Magnoliopsida</taxon>
        <taxon>Liliopsida</taxon>
        <taxon>Poales</taxon>
        <taxon>Poaceae</taxon>
        <taxon>PACMAD clade</taxon>
        <taxon>Arundinoideae</taxon>
        <taxon>Arundineae</taxon>
        <taxon>Arundo</taxon>
    </lineage>
</organism>
<reference evidence="1" key="1">
    <citation type="submission" date="2014-09" db="EMBL/GenBank/DDBJ databases">
        <authorList>
            <person name="Magalhaes I.L.F."/>
            <person name="Oliveira U."/>
            <person name="Santos F.R."/>
            <person name="Vidigal T.H.D.A."/>
            <person name="Brescovit A.D."/>
            <person name="Santos A.J."/>
        </authorList>
    </citation>
    <scope>NUCLEOTIDE SEQUENCE</scope>
    <source>
        <tissue evidence="1">Shoot tissue taken approximately 20 cm above the soil surface</tissue>
    </source>
</reference>
<dbReference type="AlphaFoldDB" id="A0A0A9APJ1"/>